<feature type="domain" description="YlxR" evidence="2">
    <location>
        <begin position="26"/>
        <end position="106"/>
    </location>
</feature>
<dbReference type="RefSeq" id="WP_011446133.1">
    <property type="nucleotide sequence ID" value="NC_007794.1"/>
</dbReference>
<dbReference type="PANTHER" id="PTHR34215:SF1">
    <property type="entry name" value="YLXR DOMAIN-CONTAINING PROTEIN"/>
    <property type="match status" value="1"/>
</dbReference>
<dbReference type="InterPro" id="IPR007393">
    <property type="entry name" value="YlxR_dom"/>
</dbReference>
<dbReference type="STRING" id="279238.Saro_2491"/>
<dbReference type="Gene3D" id="3.30.1230.10">
    <property type="entry name" value="YlxR-like"/>
    <property type="match status" value="1"/>
</dbReference>
<gene>
    <name evidence="3" type="ordered locus">Saro_2491</name>
</gene>
<dbReference type="SUPFAM" id="SSF64376">
    <property type="entry name" value="YlxR-like"/>
    <property type="match status" value="1"/>
</dbReference>
<dbReference type="KEGG" id="nar:Saro_2491"/>
<name>Q2G5E6_NOVAD</name>
<evidence type="ECO:0000259" key="2">
    <source>
        <dbReference type="Pfam" id="PF04296"/>
    </source>
</evidence>
<dbReference type="InterPro" id="IPR037465">
    <property type="entry name" value="YlxR"/>
</dbReference>
<feature type="region of interest" description="Disordered" evidence="1">
    <location>
        <begin position="1"/>
        <end position="27"/>
    </location>
</feature>
<dbReference type="InterPro" id="IPR029064">
    <property type="entry name" value="Ribosomal_eL30-like_sf"/>
</dbReference>
<dbReference type="SUPFAM" id="SSF55315">
    <property type="entry name" value="L30e-like"/>
    <property type="match status" value="1"/>
</dbReference>
<dbReference type="Proteomes" id="UP000009134">
    <property type="component" value="Chromosome"/>
</dbReference>
<dbReference type="PANTHER" id="PTHR34215">
    <property type="entry name" value="BLL0784 PROTEIN"/>
    <property type="match status" value="1"/>
</dbReference>
<dbReference type="Pfam" id="PF04296">
    <property type="entry name" value="YlxR"/>
    <property type="match status" value="1"/>
</dbReference>
<proteinExistence type="predicted"/>
<keyword evidence="4" id="KW-1185">Reference proteome</keyword>
<dbReference type="HOGENOM" id="CLU_091016_0_0_5"/>
<dbReference type="AlphaFoldDB" id="Q2G5E6"/>
<evidence type="ECO:0000313" key="3">
    <source>
        <dbReference type="EMBL" id="ABD26927.1"/>
    </source>
</evidence>
<dbReference type="EMBL" id="CP000248">
    <property type="protein sequence ID" value="ABD26927.1"/>
    <property type="molecule type" value="Genomic_DNA"/>
</dbReference>
<reference evidence="4" key="1">
    <citation type="submission" date="2006-01" db="EMBL/GenBank/DDBJ databases">
        <title>Complete sequence of Novosphingobium aromaticivorans DSM 12444.</title>
        <authorList>
            <consortium name="US DOE Joint Genome Institute"/>
            <person name="Copeland A."/>
            <person name="Lucas S."/>
            <person name="Lapidus A."/>
            <person name="Barry K."/>
            <person name="Detter J.C."/>
            <person name="Glavina T."/>
            <person name="Hammon N."/>
            <person name="Israni S."/>
            <person name="Pitluck S."/>
            <person name="Chain P."/>
            <person name="Malfatti S."/>
            <person name="Shin M."/>
            <person name="Vergez L."/>
            <person name="Schmutz J."/>
            <person name="Larimer F."/>
            <person name="Land M."/>
            <person name="Kyrpides N."/>
            <person name="Ivanova N."/>
            <person name="Fredrickson J."/>
            <person name="Balkwill D."/>
            <person name="Romine M.F."/>
            <person name="Richardson P."/>
        </authorList>
    </citation>
    <scope>NUCLEOTIDE SEQUENCE [LARGE SCALE GENOMIC DNA]</scope>
    <source>
        <strain evidence="4">ATCC 700278 / DSM 12444 / CCUG 56034 / CIP 105152 / NBRC 16084 / F199</strain>
    </source>
</reference>
<protein>
    <recommendedName>
        <fullName evidence="2">YlxR domain-containing protein</fullName>
    </recommendedName>
</protein>
<dbReference type="InterPro" id="IPR035931">
    <property type="entry name" value="YlxR-like_sf"/>
</dbReference>
<evidence type="ECO:0000313" key="4">
    <source>
        <dbReference type="Proteomes" id="UP000009134"/>
    </source>
</evidence>
<accession>Q2G5E6</accession>
<sequence length="244" mass="25395">MRIPHNEPLSSDIDGKAPAGKSPPERKCVLSGRHDARGDLIRLAISPDGDVLPDVLARAPGRGAWIGVPRADLEKAIANGKLKGVLARAFKGATLNIPADLADRIEQALRRTVTDRLGIELRAGNVLLGTEKIAQGARSGAVTFLGHASDAGTDGPNKLAQAWRVGEGAEGSGLKGTILPLDRAALSVALGRDNVVHLALTDAAAAERLAGPLQRLMHFLGHEIDAAKPQAGEAANDDIDTKGE</sequence>
<organism evidence="3 4">
    <name type="scientific">Novosphingobium aromaticivorans (strain ATCC 700278 / DSM 12444 / CCUG 56034 / CIP 105152 / NBRC 16084 / F199)</name>
    <dbReference type="NCBI Taxonomy" id="279238"/>
    <lineage>
        <taxon>Bacteria</taxon>
        <taxon>Pseudomonadati</taxon>
        <taxon>Pseudomonadota</taxon>
        <taxon>Alphaproteobacteria</taxon>
        <taxon>Sphingomonadales</taxon>
        <taxon>Sphingomonadaceae</taxon>
        <taxon>Novosphingobium</taxon>
    </lineage>
</organism>
<dbReference type="eggNOG" id="COG2740">
    <property type="taxonomic scope" value="Bacteria"/>
</dbReference>
<evidence type="ECO:0000256" key="1">
    <source>
        <dbReference type="SAM" id="MobiDB-lite"/>
    </source>
</evidence>